<organism evidence="2 3">
    <name type="scientific">Streptomyces sulfonofaciens</name>
    <dbReference type="NCBI Taxonomy" id="68272"/>
    <lineage>
        <taxon>Bacteria</taxon>
        <taxon>Bacillati</taxon>
        <taxon>Actinomycetota</taxon>
        <taxon>Actinomycetes</taxon>
        <taxon>Kitasatosporales</taxon>
        <taxon>Streptomycetaceae</taxon>
        <taxon>Streptomyces</taxon>
    </lineage>
</organism>
<accession>A0A919KWQ3</accession>
<gene>
    <name evidence="2" type="ORF">GCM10018793_17880</name>
</gene>
<keyword evidence="3" id="KW-1185">Reference proteome</keyword>
<dbReference type="InterPro" id="IPR027417">
    <property type="entry name" value="P-loop_NTPase"/>
</dbReference>
<reference evidence="2" key="2">
    <citation type="submission" date="2020-09" db="EMBL/GenBank/DDBJ databases">
        <authorList>
            <person name="Sun Q."/>
            <person name="Ohkuma M."/>
        </authorList>
    </citation>
    <scope>NUCLEOTIDE SEQUENCE</scope>
    <source>
        <strain evidence="2">JCM 5069</strain>
    </source>
</reference>
<name>A0A919KWQ3_9ACTN</name>
<dbReference type="SUPFAM" id="SSF52540">
    <property type="entry name" value="P-loop containing nucleoside triphosphate hydrolases"/>
    <property type="match status" value="1"/>
</dbReference>
<evidence type="ECO:0000313" key="2">
    <source>
        <dbReference type="EMBL" id="GHH75178.1"/>
    </source>
</evidence>
<dbReference type="EMBL" id="BNCD01000004">
    <property type="protein sequence ID" value="GHH75178.1"/>
    <property type="molecule type" value="Genomic_DNA"/>
</dbReference>
<dbReference type="Gene3D" id="3.40.50.300">
    <property type="entry name" value="P-loop containing nucleotide triphosphate hydrolases"/>
    <property type="match status" value="1"/>
</dbReference>
<evidence type="ECO:0008006" key="4">
    <source>
        <dbReference type="Google" id="ProtNLM"/>
    </source>
</evidence>
<evidence type="ECO:0000313" key="3">
    <source>
        <dbReference type="Proteomes" id="UP000603708"/>
    </source>
</evidence>
<sequence length="89" mass="9158">MAAAARRAFSDTARGPRLPAPRGMALIGVPGTGKSLTARKIGGLWGCRCCGWNVGALFGFGRVSVRARSGCAPRLESAGSVVQPDRSPC</sequence>
<comment type="caution">
    <text evidence="2">The sequence shown here is derived from an EMBL/GenBank/DDBJ whole genome shotgun (WGS) entry which is preliminary data.</text>
</comment>
<dbReference type="Proteomes" id="UP000603708">
    <property type="component" value="Unassembled WGS sequence"/>
</dbReference>
<dbReference type="AlphaFoldDB" id="A0A919KWQ3"/>
<proteinExistence type="predicted"/>
<protein>
    <recommendedName>
        <fullName evidence="4">ATPase AAA-type core domain-containing protein</fullName>
    </recommendedName>
</protein>
<reference evidence="2" key="1">
    <citation type="journal article" date="2014" name="Int. J. Syst. Evol. Microbiol.">
        <title>Complete genome sequence of Corynebacterium casei LMG S-19264T (=DSM 44701T), isolated from a smear-ripened cheese.</title>
        <authorList>
            <consortium name="US DOE Joint Genome Institute (JGI-PGF)"/>
            <person name="Walter F."/>
            <person name="Albersmeier A."/>
            <person name="Kalinowski J."/>
            <person name="Ruckert C."/>
        </authorList>
    </citation>
    <scope>NUCLEOTIDE SEQUENCE</scope>
    <source>
        <strain evidence="2">JCM 5069</strain>
    </source>
</reference>
<feature type="region of interest" description="Disordered" evidence="1">
    <location>
        <begin position="1"/>
        <end position="22"/>
    </location>
</feature>
<evidence type="ECO:0000256" key="1">
    <source>
        <dbReference type="SAM" id="MobiDB-lite"/>
    </source>
</evidence>